<gene>
    <name evidence="1" type="ORF">KK1_028586</name>
</gene>
<sequence>MIKLHKRGLLKGVKTCKLDFCKYCVLGKQSKICFKVAKHKTEEILYYVHTDV</sequence>
<keyword evidence="2" id="KW-1185">Reference proteome</keyword>
<evidence type="ECO:0008006" key="3">
    <source>
        <dbReference type="Google" id="ProtNLM"/>
    </source>
</evidence>
<protein>
    <recommendedName>
        <fullName evidence="3">Retrovirus-related Pol polyprotein from transposon TNT 1-94</fullName>
    </recommendedName>
</protein>
<dbReference type="EMBL" id="KQ483472">
    <property type="protein sequence ID" value="KYP49616.1"/>
    <property type="molecule type" value="Genomic_DNA"/>
</dbReference>
<proteinExistence type="predicted"/>
<name>A0A151S481_CAJCA</name>
<evidence type="ECO:0000313" key="1">
    <source>
        <dbReference type="EMBL" id="KYP49616.1"/>
    </source>
</evidence>
<accession>A0A151S481</accession>
<dbReference type="Proteomes" id="UP000075243">
    <property type="component" value="Unassembled WGS sequence"/>
</dbReference>
<reference evidence="1" key="1">
    <citation type="journal article" date="2012" name="Nat. Biotechnol.">
        <title>Draft genome sequence of pigeonpea (Cajanus cajan), an orphan legume crop of resource-poor farmers.</title>
        <authorList>
            <person name="Varshney R.K."/>
            <person name="Chen W."/>
            <person name="Li Y."/>
            <person name="Bharti A.K."/>
            <person name="Saxena R.K."/>
            <person name="Schlueter J.A."/>
            <person name="Donoghue M.T."/>
            <person name="Azam S."/>
            <person name="Fan G."/>
            <person name="Whaley A.M."/>
            <person name="Farmer A.D."/>
            <person name="Sheridan J."/>
            <person name="Iwata A."/>
            <person name="Tuteja R."/>
            <person name="Penmetsa R.V."/>
            <person name="Wu W."/>
            <person name="Upadhyaya H.D."/>
            <person name="Yang S.P."/>
            <person name="Shah T."/>
            <person name="Saxena K.B."/>
            <person name="Michael T."/>
            <person name="McCombie W.R."/>
            <person name="Yang B."/>
            <person name="Zhang G."/>
            <person name="Yang H."/>
            <person name="Wang J."/>
            <person name="Spillane C."/>
            <person name="Cook D.R."/>
            <person name="May G.D."/>
            <person name="Xu X."/>
            <person name="Jackson S.A."/>
        </authorList>
    </citation>
    <scope>NUCLEOTIDE SEQUENCE [LARGE SCALE GENOMIC DNA]</scope>
</reference>
<dbReference type="AlphaFoldDB" id="A0A151S481"/>
<organism evidence="1 2">
    <name type="scientific">Cajanus cajan</name>
    <name type="common">Pigeon pea</name>
    <name type="synonym">Cajanus indicus</name>
    <dbReference type="NCBI Taxonomy" id="3821"/>
    <lineage>
        <taxon>Eukaryota</taxon>
        <taxon>Viridiplantae</taxon>
        <taxon>Streptophyta</taxon>
        <taxon>Embryophyta</taxon>
        <taxon>Tracheophyta</taxon>
        <taxon>Spermatophyta</taxon>
        <taxon>Magnoliopsida</taxon>
        <taxon>eudicotyledons</taxon>
        <taxon>Gunneridae</taxon>
        <taxon>Pentapetalae</taxon>
        <taxon>rosids</taxon>
        <taxon>fabids</taxon>
        <taxon>Fabales</taxon>
        <taxon>Fabaceae</taxon>
        <taxon>Papilionoideae</taxon>
        <taxon>50 kb inversion clade</taxon>
        <taxon>NPAAA clade</taxon>
        <taxon>indigoferoid/millettioid clade</taxon>
        <taxon>Phaseoleae</taxon>
        <taxon>Cajanus</taxon>
    </lineage>
</organism>
<evidence type="ECO:0000313" key="2">
    <source>
        <dbReference type="Proteomes" id="UP000075243"/>
    </source>
</evidence>
<dbReference type="Gramene" id="C.cajan_26642.t">
    <property type="protein sequence ID" value="C.cajan_26642.t.cds1"/>
    <property type="gene ID" value="C.cajan_26642"/>
</dbReference>